<keyword evidence="1" id="KW-0732">Signal</keyword>
<gene>
    <name evidence="3" type="ORF">SLS63_013499</name>
</gene>
<dbReference type="Pfam" id="PF00264">
    <property type="entry name" value="Tyrosinase"/>
    <property type="match status" value="1"/>
</dbReference>
<accession>A0ABR1NNA7</accession>
<dbReference type="SUPFAM" id="SSF48056">
    <property type="entry name" value="Di-copper centre-containing domain"/>
    <property type="match status" value="1"/>
</dbReference>
<evidence type="ECO:0000256" key="1">
    <source>
        <dbReference type="SAM" id="SignalP"/>
    </source>
</evidence>
<keyword evidence="4" id="KW-1185">Reference proteome</keyword>
<proteinExistence type="predicted"/>
<dbReference type="InterPro" id="IPR002227">
    <property type="entry name" value="Tyrosinase_Cu-bd"/>
</dbReference>
<sequence length="280" mass="30500">MKFIWALAAFVAVTAVDTCTSPVQRKNFTSLTNDEKLSWLNAEVCLTTHDAVFGLYDGAKTLWDEQQYLHLTMSNYIHGVTYCNYTVGMPYWDEQVDANNITASAVWDTVYGIGGDGNSSDSQIVTEGPFAYTELHVGAWSFNTVIPKTATYHLNRSISATTSQAARQSNVDECYALETYEEAWDCYGQAPHSAGHAGTGGTSANATYRLTDMGGQNTPTEAFNAANNWDAPGANFTDYSGDPGNVTTLTHILSMYEMIENVTIADVMDIGGDVICAEYV</sequence>
<dbReference type="Proteomes" id="UP001430848">
    <property type="component" value="Unassembled WGS sequence"/>
</dbReference>
<reference evidence="3 4" key="1">
    <citation type="submission" date="2024-02" db="EMBL/GenBank/DDBJ databases">
        <title>De novo assembly and annotation of 12 fungi associated with fruit tree decline syndrome in Ontario, Canada.</title>
        <authorList>
            <person name="Sulman M."/>
            <person name="Ellouze W."/>
            <person name="Ilyukhin E."/>
        </authorList>
    </citation>
    <scope>NUCLEOTIDE SEQUENCE [LARGE SCALE GENOMIC DNA]</scope>
    <source>
        <strain evidence="3 4">M169</strain>
    </source>
</reference>
<evidence type="ECO:0000313" key="4">
    <source>
        <dbReference type="Proteomes" id="UP001430848"/>
    </source>
</evidence>
<dbReference type="EMBL" id="JAKNSF020000185">
    <property type="protein sequence ID" value="KAK7708362.1"/>
    <property type="molecule type" value="Genomic_DNA"/>
</dbReference>
<protein>
    <recommendedName>
        <fullName evidence="2">Tyrosinase copper-binding domain-containing protein</fullName>
    </recommendedName>
</protein>
<feature type="chain" id="PRO_5045752246" description="Tyrosinase copper-binding domain-containing protein" evidence="1">
    <location>
        <begin position="16"/>
        <end position="280"/>
    </location>
</feature>
<feature type="signal peptide" evidence="1">
    <location>
        <begin position="1"/>
        <end position="15"/>
    </location>
</feature>
<dbReference type="InterPro" id="IPR008922">
    <property type="entry name" value="Di-copper_centre_dom_sf"/>
</dbReference>
<dbReference type="Gene3D" id="1.10.1280.10">
    <property type="entry name" value="Di-copper center containing domain from catechol oxidase"/>
    <property type="match status" value="1"/>
</dbReference>
<name>A0ABR1NNA7_DIAER</name>
<feature type="domain" description="Tyrosinase copper-binding" evidence="2">
    <location>
        <begin position="82"/>
        <end position="206"/>
    </location>
</feature>
<comment type="caution">
    <text evidence="3">The sequence shown here is derived from an EMBL/GenBank/DDBJ whole genome shotgun (WGS) entry which is preliminary data.</text>
</comment>
<organism evidence="3 4">
    <name type="scientific">Diaporthe eres</name>
    <name type="common">Phomopsis oblonga</name>
    <dbReference type="NCBI Taxonomy" id="83184"/>
    <lineage>
        <taxon>Eukaryota</taxon>
        <taxon>Fungi</taxon>
        <taxon>Dikarya</taxon>
        <taxon>Ascomycota</taxon>
        <taxon>Pezizomycotina</taxon>
        <taxon>Sordariomycetes</taxon>
        <taxon>Sordariomycetidae</taxon>
        <taxon>Diaporthales</taxon>
        <taxon>Diaporthaceae</taxon>
        <taxon>Diaporthe</taxon>
        <taxon>Diaporthe eres species complex</taxon>
    </lineage>
</organism>
<evidence type="ECO:0000259" key="2">
    <source>
        <dbReference type="Pfam" id="PF00264"/>
    </source>
</evidence>
<evidence type="ECO:0000313" key="3">
    <source>
        <dbReference type="EMBL" id="KAK7708362.1"/>
    </source>
</evidence>